<keyword evidence="2 5" id="KW-0489">Methyltransferase</keyword>
<dbReference type="PANTHER" id="PTHR32183">
    <property type="match status" value="1"/>
</dbReference>
<dbReference type="GO" id="GO:0008168">
    <property type="term" value="F:methyltransferase activity"/>
    <property type="evidence" value="ECO:0007669"/>
    <property type="project" value="UniProtKB-KW"/>
</dbReference>
<evidence type="ECO:0000313" key="6">
    <source>
        <dbReference type="Proteomes" id="UP001596043"/>
    </source>
</evidence>
<name>A0ABV9HYP8_9FLAO</name>
<keyword evidence="1" id="KW-0597">Phosphoprotein</keyword>
<sequence>MKFTSDYWENRYQENTARWDLGVISTPIKEYIDQLDNKEIKIGIPGGGNSYEAEYLFKNGFSNVYVIDIAALPLQNIQKRIPDFPKNQLLQKDFFDVALPFDLIIEQTFFCALDPTLRPAYAKKMHSLLTPQGKITGLLFNVPLYKDHPPFGGNTEEYKKLFEPYFDIEIMQTATNSVESRSGRELFIKMNKKQLV</sequence>
<dbReference type="InterPro" id="IPR008854">
    <property type="entry name" value="TPMT"/>
</dbReference>
<keyword evidence="3" id="KW-0808">Transferase</keyword>
<evidence type="ECO:0000256" key="2">
    <source>
        <dbReference type="ARBA" id="ARBA00022603"/>
    </source>
</evidence>
<proteinExistence type="predicted"/>
<reference evidence="6" key="1">
    <citation type="journal article" date="2019" name="Int. J. Syst. Evol. Microbiol.">
        <title>The Global Catalogue of Microorganisms (GCM) 10K type strain sequencing project: providing services to taxonomists for standard genome sequencing and annotation.</title>
        <authorList>
            <consortium name="The Broad Institute Genomics Platform"/>
            <consortium name="The Broad Institute Genome Sequencing Center for Infectious Disease"/>
            <person name="Wu L."/>
            <person name="Ma J."/>
        </authorList>
    </citation>
    <scope>NUCLEOTIDE SEQUENCE [LARGE SCALE GENOMIC DNA]</scope>
    <source>
        <strain evidence="6">YJ-61-S</strain>
    </source>
</reference>
<evidence type="ECO:0000313" key="5">
    <source>
        <dbReference type="EMBL" id="MFC4634962.1"/>
    </source>
</evidence>
<dbReference type="SUPFAM" id="SSF53335">
    <property type="entry name" value="S-adenosyl-L-methionine-dependent methyltransferases"/>
    <property type="match status" value="1"/>
</dbReference>
<keyword evidence="4" id="KW-0949">S-adenosyl-L-methionine</keyword>
<evidence type="ECO:0000256" key="4">
    <source>
        <dbReference type="ARBA" id="ARBA00022691"/>
    </source>
</evidence>
<comment type="caution">
    <text evidence="5">The sequence shown here is derived from an EMBL/GenBank/DDBJ whole genome shotgun (WGS) entry which is preliminary data.</text>
</comment>
<dbReference type="Gene3D" id="3.40.50.150">
    <property type="entry name" value="Vaccinia Virus protein VP39"/>
    <property type="match status" value="1"/>
</dbReference>
<organism evidence="5 6">
    <name type="scientific">Dokdonia ponticola</name>
    <dbReference type="NCBI Taxonomy" id="2041041"/>
    <lineage>
        <taxon>Bacteria</taxon>
        <taxon>Pseudomonadati</taxon>
        <taxon>Bacteroidota</taxon>
        <taxon>Flavobacteriia</taxon>
        <taxon>Flavobacteriales</taxon>
        <taxon>Flavobacteriaceae</taxon>
        <taxon>Dokdonia</taxon>
    </lineage>
</organism>
<dbReference type="Proteomes" id="UP001596043">
    <property type="component" value="Unassembled WGS sequence"/>
</dbReference>
<keyword evidence="6" id="KW-1185">Reference proteome</keyword>
<gene>
    <name evidence="5" type="ORF">ACFO3O_13660</name>
</gene>
<dbReference type="PANTHER" id="PTHR32183:SF6">
    <property type="entry name" value="CYSTEINE SULFINATE DESULFINASE_CYSTEINE DESULFURASE AND RELATED ENZYMES"/>
    <property type="match status" value="1"/>
</dbReference>
<dbReference type="GO" id="GO:0032259">
    <property type="term" value="P:methylation"/>
    <property type="evidence" value="ECO:0007669"/>
    <property type="project" value="UniProtKB-KW"/>
</dbReference>
<dbReference type="PROSITE" id="PS51585">
    <property type="entry name" value="SAM_MT_TPMT"/>
    <property type="match status" value="1"/>
</dbReference>
<dbReference type="InterPro" id="IPR029063">
    <property type="entry name" value="SAM-dependent_MTases_sf"/>
</dbReference>
<dbReference type="RefSeq" id="WP_379979725.1">
    <property type="nucleotide sequence ID" value="NZ_JBHSFV010000008.1"/>
</dbReference>
<dbReference type="EMBL" id="JBHSFV010000008">
    <property type="protein sequence ID" value="MFC4634962.1"/>
    <property type="molecule type" value="Genomic_DNA"/>
</dbReference>
<dbReference type="Pfam" id="PF05724">
    <property type="entry name" value="TPMT"/>
    <property type="match status" value="1"/>
</dbReference>
<protein>
    <submittedName>
        <fullName evidence="5">SAM-dependent methyltransferase</fullName>
    </submittedName>
</protein>
<accession>A0ABV9HYP8</accession>
<evidence type="ECO:0000256" key="1">
    <source>
        <dbReference type="ARBA" id="ARBA00022553"/>
    </source>
</evidence>
<evidence type="ECO:0000256" key="3">
    <source>
        <dbReference type="ARBA" id="ARBA00022679"/>
    </source>
</evidence>